<evidence type="ECO:0000313" key="2">
    <source>
        <dbReference type="Proteomes" id="UP001055072"/>
    </source>
</evidence>
<dbReference type="Proteomes" id="UP001055072">
    <property type="component" value="Unassembled WGS sequence"/>
</dbReference>
<proteinExistence type="predicted"/>
<reference evidence="1" key="1">
    <citation type="journal article" date="2021" name="Environ. Microbiol.">
        <title>Gene family expansions and transcriptome signatures uncover fungal adaptations to wood decay.</title>
        <authorList>
            <person name="Hage H."/>
            <person name="Miyauchi S."/>
            <person name="Viragh M."/>
            <person name="Drula E."/>
            <person name="Min B."/>
            <person name="Chaduli D."/>
            <person name="Navarro D."/>
            <person name="Favel A."/>
            <person name="Norest M."/>
            <person name="Lesage-Meessen L."/>
            <person name="Balint B."/>
            <person name="Merenyi Z."/>
            <person name="de Eugenio L."/>
            <person name="Morin E."/>
            <person name="Martinez A.T."/>
            <person name="Baldrian P."/>
            <person name="Stursova M."/>
            <person name="Martinez M.J."/>
            <person name="Novotny C."/>
            <person name="Magnuson J.K."/>
            <person name="Spatafora J.W."/>
            <person name="Maurice S."/>
            <person name="Pangilinan J."/>
            <person name="Andreopoulos W."/>
            <person name="LaButti K."/>
            <person name="Hundley H."/>
            <person name="Na H."/>
            <person name="Kuo A."/>
            <person name="Barry K."/>
            <person name="Lipzen A."/>
            <person name="Henrissat B."/>
            <person name="Riley R."/>
            <person name="Ahrendt S."/>
            <person name="Nagy L.G."/>
            <person name="Grigoriev I.V."/>
            <person name="Martin F."/>
            <person name="Rosso M.N."/>
        </authorList>
    </citation>
    <scope>NUCLEOTIDE SEQUENCE</scope>
    <source>
        <strain evidence="1">CBS 384.51</strain>
    </source>
</reference>
<dbReference type="EMBL" id="MU274908">
    <property type="protein sequence ID" value="KAI0090055.1"/>
    <property type="molecule type" value="Genomic_DNA"/>
</dbReference>
<protein>
    <submittedName>
        <fullName evidence="1">Uncharacterized protein</fullName>
    </submittedName>
</protein>
<gene>
    <name evidence="1" type="ORF">BDY19DRAFT_1055817</name>
</gene>
<comment type="caution">
    <text evidence="1">The sequence shown here is derived from an EMBL/GenBank/DDBJ whole genome shotgun (WGS) entry which is preliminary data.</text>
</comment>
<accession>A0ACB8U7X5</accession>
<sequence length="131" mass="14836">MRDPPSIFAAREYKPSHAERTWVYSHVSGEWSCEKKVVVMLGVESVFKEWRLENADEDWDSNEGDDSGESSIENSESSIEGSSEDSSLLMDIDDQPNQPIGCPIQGSFHLPWVAYLPEKEMTTTTTKMVFK</sequence>
<name>A0ACB8U7X5_9APHY</name>
<organism evidence="1 2">
    <name type="scientific">Irpex rosettiformis</name>
    <dbReference type="NCBI Taxonomy" id="378272"/>
    <lineage>
        <taxon>Eukaryota</taxon>
        <taxon>Fungi</taxon>
        <taxon>Dikarya</taxon>
        <taxon>Basidiomycota</taxon>
        <taxon>Agaricomycotina</taxon>
        <taxon>Agaricomycetes</taxon>
        <taxon>Polyporales</taxon>
        <taxon>Irpicaceae</taxon>
        <taxon>Irpex</taxon>
    </lineage>
</organism>
<keyword evidence="2" id="KW-1185">Reference proteome</keyword>
<evidence type="ECO:0000313" key="1">
    <source>
        <dbReference type="EMBL" id="KAI0090055.1"/>
    </source>
</evidence>